<evidence type="ECO:0000259" key="2">
    <source>
        <dbReference type="PROSITE" id="PS50125"/>
    </source>
</evidence>
<dbReference type="Pfam" id="PF25872">
    <property type="entry name" value="HTH_77"/>
    <property type="match status" value="1"/>
</dbReference>
<evidence type="ECO:0000313" key="5">
    <source>
        <dbReference type="Proteomes" id="UP000245060"/>
    </source>
</evidence>
<evidence type="ECO:0000313" key="3">
    <source>
        <dbReference type="EMBL" id="GBG40404.1"/>
    </source>
</evidence>
<comment type="caution">
    <text evidence="4">The sequence shown here is derived from an EMBL/GenBank/DDBJ whole genome shotgun (WGS) entry which is preliminary data.</text>
</comment>
<dbReference type="SUPFAM" id="SSF46894">
    <property type="entry name" value="C-terminal effector domain of the bipartite response regulators"/>
    <property type="match status" value="1"/>
</dbReference>
<dbReference type="Pfam" id="PF00196">
    <property type="entry name" value="GerE"/>
    <property type="match status" value="1"/>
</dbReference>
<dbReference type="Proteomes" id="UP001139505">
    <property type="component" value="Unassembled WGS sequence"/>
</dbReference>
<feature type="domain" description="HTH luxR-type" evidence="1">
    <location>
        <begin position="1017"/>
        <end position="1082"/>
    </location>
</feature>
<dbReference type="GO" id="GO:0035556">
    <property type="term" value="P:intracellular signal transduction"/>
    <property type="evidence" value="ECO:0007669"/>
    <property type="project" value="InterPro"/>
</dbReference>
<dbReference type="SUPFAM" id="SSF52540">
    <property type="entry name" value="P-loop containing nucleoside triphosphate hydrolases"/>
    <property type="match status" value="1"/>
</dbReference>
<proteinExistence type="predicted"/>
<dbReference type="PROSITE" id="PS50125">
    <property type="entry name" value="GUANYLATE_CYCLASE_2"/>
    <property type="match status" value="1"/>
</dbReference>
<dbReference type="AlphaFoldDB" id="A0AA37UUV1"/>
<dbReference type="GO" id="GO:0009190">
    <property type="term" value="P:cyclic nucleotide biosynthetic process"/>
    <property type="evidence" value="ECO:0007669"/>
    <property type="project" value="InterPro"/>
</dbReference>
<evidence type="ECO:0000313" key="6">
    <source>
        <dbReference type="Proteomes" id="UP001139505"/>
    </source>
</evidence>
<dbReference type="PROSITE" id="PS00622">
    <property type="entry name" value="HTH_LUXR_1"/>
    <property type="match status" value="1"/>
</dbReference>
<dbReference type="Pfam" id="PF00211">
    <property type="entry name" value="Guanylate_cyc"/>
    <property type="match status" value="1"/>
</dbReference>
<dbReference type="Gene3D" id="1.25.40.10">
    <property type="entry name" value="Tetratricopeptide repeat domain"/>
    <property type="match status" value="1"/>
</dbReference>
<dbReference type="InterPro" id="IPR027417">
    <property type="entry name" value="P-loop_NTPase"/>
</dbReference>
<dbReference type="GO" id="GO:0004016">
    <property type="term" value="F:adenylate cyclase activity"/>
    <property type="evidence" value="ECO:0007669"/>
    <property type="project" value="UniProtKB-ARBA"/>
</dbReference>
<dbReference type="CDD" id="cd06170">
    <property type="entry name" value="LuxR_C_like"/>
    <property type="match status" value="1"/>
</dbReference>
<sequence length="1091" mass="118303">MVLATGTVTLLLAEVAGWTQLWQSHPRDMKAAVTQLDAAVPSIVGNHQGVKLAEQGIGNSFMAAFTCATDAVACALELQRAPLAPLQLRIGLHTGEVQLRNETSYVGAALNRAVRLRDLAHGGQTVLSGTVHDLVVDCLPADVWLMDLGTHHLRDLPRPERVFQLCRPGIRIQFPALRSSDSSLARQLPLQLVSFVCRGTRLSEVQELIHRSRLVTLIGVGGAGKTRLAIQAAAAAAANFADGVWFVDLGPVTEPHGVETAIARTITSPDQPRSSTIATLTNFLWGRQTLIVLDNCEHLLDACRAVVMRLLAQCPRLTIVATSREPIGFAGEIRWRVPRMSLDDEAVELFADRARDVQPDFDLSDGHREIVKDICRRLDGLPLAIELAAAQVRYMSLGEIVDGLDETFIRLDGGVRATTSRQRTLWASIDWSHRLLTGPERVLFRRLAVFRGGFTVSAAKVVGRADHEERADVTRRLSRLVDKSVVVAETIDGRTRYRLLETMRQYALDVLRDSGEYELVARRHSDYYMNMAGAFETPARCGDEQHVQQLDRDFDNLKAAFTWYCDSAEIVSALRLTSLLQPMWLARGRIQEGLRWFDAILAANLGCNQAVTQVVRARALADKAGLDAWVGAVDSTALAHEALETARRLNDPDLLVRALTACGATSGYDLDAARSYFAEALGAARSINARWRLTHVLGWQAYSALVAGDPVTMLAAAEEGRDLAHSGGDRLSARYCRWSVAVATMLKGELEPSIATLRDMADEAEAARDPLWYTIVLVNLSRGLAYSGEANGAITAARDALGTAAVMGPWYEGFAQGALAAAALSAGDIPMAGKAIAAAPQLVGTHPSMMARINAYTAQIELARGNLSAAKCKADEAISSSSGWHLAQTLTTRARIWSAQGEWSRAESDVRAALTKAVEVEAFLGVSDIIECLGAVAAHEENYRCAARLLGAANAIRERSSEERFTIYQAEYDAALAVTRSALGDADLAAALAEGDVLGVQEAIAYAQRGRGQKKRAASGWASLTPTEFEVAEHVAEGLSTKEIAALMFVSIRTIHSHLTHIYTKLGINSRVQLANLANHHIFKTESAPSL</sequence>
<dbReference type="GO" id="GO:0043531">
    <property type="term" value="F:ADP binding"/>
    <property type="evidence" value="ECO:0007669"/>
    <property type="project" value="InterPro"/>
</dbReference>
<protein>
    <submittedName>
        <fullName evidence="4">LuxR family transcriptional regulator</fullName>
    </submittedName>
</protein>
<gene>
    <name evidence="3" type="ORF">MmonteBS_47760</name>
    <name evidence="4" type="ORF">NJB18185_34280</name>
</gene>
<dbReference type="PANTHER" id="PTHR47691:SF3">
    <property type="entry name" value="HTH-TYPE TRANSCRIPTIONAL REGULATOR RV0890C-RELATED"/>
    <property type="match status" value="1"/>
</dbReference>
<dbReference type="CDD" id="cd07302">
    <property type="entry name" value="CHD"/>
    <property type="match status" value="1"/>
</dbReference>
<dbReference type="PRINTS" id="PR00364">
    <property type="entry name" value="DISEASERSIST"/>
</dbReference>
<reference evidence="5" key="2">
    <citation type="submission" date="2018-04" db="EMBL/GenBank/DDBJ databases">
        <title>Draft genome sequence of Mycobacterium montefiorense isolated from Japanese black salamander.</title>
        <authorList>
            <person name="Fukano H."/>
            <person name="Yoshida M."/>
            <person name="Shimizu A."/>
            <person name="Iwao H."/>
            <person name="Kurata O."/>
            <person name="Katayama Y."/>
            <person name="Omatsu T."/>
            <person name="Mizutani T."/>
            <person name="Wada S."/>
            <person name="Hoshino Y."/>
        </authorList>
    </citation>
    <scope>NUCLEOTIDE SEQUENCE [LARGE SCALE GENOMIC DNA]</scope>
    <source>
        <strain evidence="5">BS</strain>
    </source>
</reference>
<dbReference type="PROSITE" id="PS50043">
    <property type="entry name" value="HTH_LUXR_2"/>
    <property type="match status" value="1"/>
</dbReference>
<accession>A0AA37UUV1</accession>
<dbReference type="InterPro" id="IPR000792">
    <property type="entry name" value="Tscrpt_reg_LuxR_C"/>
</dbReference>
<feature type="domain" description="Guanylate cyclase" evidence="2">
    <location>
        <begin position="9"/>
        <end position="117"/>
    </location>
</feature>
<organism evidence="4 6">
    <name type="scientific">Mycobacterium montefiorense</name>
    <dbReference type="NCBI Taxonomy" id="154654"/>
    <lineage>
        <taxon>Bacteria</taxon>
        <taxon>Bacillati</taxon>
        <taxon>Actinomycetota</taxon>
        <taxon>Actinomycetes</taxon>
        <taxon>Mycobacteriales</taxon>
        <taxon>Mycobacteriaceae</taxon>
        <taxon>Mycobacterium</taxon>
        <taxon>Mycobacterium simiae complex</taxon>
    </lineage>
</organism>
<dbReference type="GO" id="GO:0003677">
    <property type="term" value="F:DNA binding"/>
    <property type="evidence" value="ECO:0007669"/>
    <property type="project" value="InterPro"/>
</dbReference>
<keyword evidence="5" id="KW-1185">Reference proteome</keyword>
<dbReference type="InterPro" id="IPR001054">
    <property type="entry name" value="A/G_cyclase"/>
</dbReference>
<dbReference type="InterPro" id="IPR036388">
    <property type="entry name" value="WH-like_DNA-bd_sf"/>
</dbReference>
<dbReference type="InterPro" id="IPR029787">
    <property type="entry name" value="Nucleotide_cyclase"/>
</dbReference>
<dbReference type="InterPro" id="IPR058852">
    <property type="entry name" value="HTH_77"/>
</dbReference>
<reference evidence="4" key="4">
    <citation type="submission" date="2022-04" db="EMBL/GenBank/DDBJ databases">
        <authorList>
            <person name="Komine T."/>
            <person name="Fukano H."/>
            <person name="Wada S."/>
        </authorList>
    </citation>
    <scope>NUCLEOTIDE SEQUENCE</scope>
    <source>
        <strain evidence="4">NJB18185</strain>
    </source>
</reference>
<evidence type="ECO:0000313" key="4">
    <source>
        <dbReference type="EMBL" id="GKU73657.1"/>
    </source>
</evidence>
<dbReference type="Gene3D" id="1.10.10.10">
    <property type="entry name" value="Winged helix-like DNA-binding domain superfamily/Winged helix DNA-binding domain"/>
    <property type="match status" value="1"/>
</dbReference>
<dbReference type="InterPro" id="IPR016032">
    <property type="entry name" value="Sig_transdc_resp-reg_C-effctor"/>
</dbReference>
<reference evidence="4" key="3">
    <citation type="journal article" date="2022" name="Microbiol. Resour. Announc.">
        <title>Draft Genome Sequences of Eight Mycobacterium montefiorense Strains Isolated from Salamanders in Captivity.</title>
        <authorList>
            <person name="Komine T."/>
            <person name="Ihara H."/>
            <person name="Fukano H."/>
            <person name="Hoshino Y."/>
            <person name="Kurata O."/>
            <person name="Wada S."/>
        </authorList>
    </citation>
    <scope>NUCLEOTIDE SEQUENCE</scope>
    <source>
        <strain evidence="4">NJB18185</strain>
    </source>
</reference>
<reference evidence="3" key="1">
    <citation type="journal article" date="2018" name="Genome Announc.">
        <title>Draft Genome Sequence of Mycobacterium montefiorense Isolated from Japanese Black Salamander (Hynobius nigrescens).</title>
        <authorList>
            <person name="Fukano H."/>
            <person name="Yoshida M."/>
            <person name="Shimizu A."/>
            <person name="Iwao H."/>
            <person name="Katayama Y."/>
            <person name="Omatsu T."/>
            <person name="Mizutani T."/>
            <person name="Kurata O."/>
            <person name="Wada S."/>
            <person name="Hoshino Y."/>
        </authorList>
    </citation>
    <scope>NUCLEOTIDE SEQUENCE</scope>
    <source>
        <strain evidence="3">BS</strain>
    </source>
</reference>
<name>A0AA37UUV1_9MYCO</name>
<dbReference type="GO" id="GO:0006355">
    <property type="term" value="P:regulation of DNA-templated transcription"/>
    <property type="evidence" value="ECO:0007669"/>
    <property type="project" value="InterPro"/>
</dbReference>
<dbReference type="PANTHER" id="PTHR47691">
    <property type="entry name" value="REGULATOR-RELATED"/>
    <property type="match status" value="1"/>
</dbReference>
<dbReference type="PRINTS" id="PR00038">
    <property type="entry name" value="HTHLUXR"/>
</dbReference>
<dbReference type="InterPro" id="IPR011990">
    <property type="entry name" value="TPR-like_helical_dom_sf"/>
</dbReference>
<dbReference type="SMART" id="SM00421">
    <property type="entry name" value="HTH_LUXR"/>
    <property type="match status" value="1"/>
</dbReference>
<dbReference type="EMBL" id="BFCH01000036">
    <property type="protein sequence ID" value="GBG40404.1"/>
    <property type="molecule type" value="Genomic_DNA"/>
</dbReference>
<dbReference type="Gene3D" id="3.30.70.1230">
    <property type="entry name" value="Nucleotide cyclase"/>
    <property type="match status" value="1"/>
</dbReference>
<evidence type="ECO:0000259" key="1">
    <source>
        <dbReference type="PROSITE" id="PS50043"/>
    </source>
</evidence>
<dbReference type="Gene3D" id="3.40.50.300">
    <property type="entry name" value="P-loop containing nucleotide triphosphate hydrolases"/>
    <property type="match status" value="1"/>
</dbReference>
<dbReference type="RefSeq" id="WP_235616923.1">
    <property type="nucleotide sequence ID" value="NZ_BFCH01000036.1"/>
</dbReference>
<dbReference type="Proteomes" id="UP000245060">
    <property type="component" value="Unassembled WGS sequence"/>
</dbReference>
<dbReference type="EMBL" id="BQYH01000027">
    <property type="protein sequence ID" value="GKU73657.1"/>
    <property type="molecule type" value="Genomic_DNA"/>
</dbReference>
<dbReference type="SUPFAM" id="SSF55073">
    <property type="entry name" value="Nucleotide cyclase"/>
    <property type="match status" value="1"/>
</dbReference>